<proteinExistence type="predicted"/>
<gene>
    <name evidence="1" type="ORF">RJT34_17993</name>
</gene>
<accession>A0AAN9J9Z1</accession>
<evidence type="ECO:0000313" key="2">
    <source>
        <dbReference type="Proteomes" id="UP001359559"/>
    </source>
</evidence>
<reference evidence="1 2" key="1">
    <citation type="submission" date="2024-01" db="EMBL/GenBank/DDBJ databases">
        <title>The genomes of 5 underutilized Papilionoideae crops provide insights into root nodulation and disease resistance.</title>
        <authorList>
            <person name="Yuan L."/>
        </authorList>
    </citation>
    <scope>NUCLEOTIDE SEQUENCE [LARGE SCALE GENOMIC DNA]</scope>
    <source>
        <strain evidence="1">LY-2023</strain>
        <tissue evidence="1">Leaf</tissue>
    </source>
</reference>
<dbReference type="Proteomes" id="UP001359559">
    <property type="component" value="Unassembled WGS sequence"/>
</dbReference>
<comment type="caution">
    <text evidence="1">The sequence shown here is derived from an EMBL/GenBank/DDBJ whole genome shotgun (WGS) entry which is preliminary data.</text>
</comment>
<sequence length="114" mass="13187">MWILFAPKELTIAISWMVSNSHDKSAIWKLKTESEEYYAKLNLRVLDPQQLRHIFNGCPHQNSALVYPGSVQVTIFLLFFAVKMIPTREKRVSFFWGISLCNTCGQFHPSNIVL</sequence>
<protein>
    <submittedName>
        <fullName evidence="1">Uncharacterized protein</fullName>
    </submittedName>
</protein>
<dbReference type="AlphaFoldDB" id="A0AAN9J9Z1"/>
<evidence type="ECO:0000313" key="1">
    <source>
        <dbReference type="EMBL" id="KAK7295090.1"/>
    </source>
</evidence>
<keyword evidence="2" id="KW-1185">Reference proteome</keyword>
<organism evidence="1 2">
    <name type="scientific">Clitoria ternatea</name>
    <name type="common">Butterfly pea</name>
    <dbReference type="NCBI Taxonomy" id="43366"/>
    <lineage>
        <taxon>Eukaryota</taxon>
        <taxon>Viridiplantae</taxon>
        <taxon>Streptophyta</taxon>
        <taxon>Embryophyta</taxon>
        <taxon>Tracheophyta</taxon>
        <taxon>Spermatophyta</taxon>
        <taxon>Magnoliopsida</taxon>
        <taxon>eudicotyledons</taxon>
        <taxon>Gunneridae</taxon>
        <taxon>Pentapetalae</taxon>
        <taxon>rosids</taxon>
        <taxon>fabids</taxon>
        <taxon>Fabales</taxon>
        <taxon>Fabaceae</taxon>
        <taxon>Papilionoideae</taxon>
        <taxon>50 kb inversion clade</taxon>
        <taxon>NPAAA clade</taxon>
        <taxon>indigoferoid/millettioid clade</taxon>
        <taxon>Phaseoleae</taxon>
        <taxon>Clitoria</taxon>
    </lineage>
</organism>
<name>A0AAN9J9Z1_CLITE</name>
<dbReference type="EMBL" id="JAYKXN010000004">
    <property type="protein sequence ID" value="KAK7295090.1"/>
    <property type="molecule type" value="Genomic_DNA"/>
</dbReference>